<protein>
    <recommendedName>
        <fullName evidence="2">Lipid-A-disaccharide synthase</fullName>
    </recommendedName>
</protein>
<comment type="caution">
    <text evidence="1">The sequence shown here is derived from an EMBL/GenBank/DDBJ whole genome shotgun (WGS) entry which is preliminary data.</text>
</comment>
<dbReference type="PANTHER" id="PTHR39517:SF1">
    <property type="entry name" value="LIPID-A-DISACCHARIDE SYNTHASE"/>
    <property type="match status" value="1"/>
</dbReference>
<dbReference type="EMBL" id="CABO01000024">
    <property type="protein sequence ID" value="CBI01764.1"/>
    <property type="molecule type" value="Genomic_DNA"/>
</dbReference>
<proteinExistence type="predicted"/>
<dbReference type="SUPFAM" id="SSF53756">
    <property type="entry name" value="UDP-Glycosyltransferase/glycogen phosphorylase"/>
    <property type="match status" value="1"/>
</dbReference>
<accession>E6Q3K3</accession>
<evidence type="ECO:0008006" key="2">
    <source>
        <dbReference type="Google" id="ProtNLM"/>
    </source>
</evidence>
<gene>
    <name evidence="1" type="ORF">CARN4_0755</name>
</gene>
<reference evidence="1" key="1">
    <citation type="submission" date="2009-10" db="EMBL/GenBank/DDBJ databases">
        <title>Diversity of trophic interactions inside an arsenic-rich microbial ecosystem.</title>
        <authorList>
            <person name="Bertin P.N."/>
            <person name="Heinrich-Salmeron A."/>
            <person name="Pelletier E."/>
            <person name="Goulhen-Chollet F."/>
            <person name="Arsene-Ploetze F."/>
            <person name="Gallien S."/>
            <person name="Calteau A."/>
            <person name="Vallenet D."/>
            <person name="Casiot C."/>
            <person name="Chane-Woon-Ming B."/>
            <person name="Giloteaux L."/>
            <person name="Barakat M."/>
            <person name="Bonnefoy V."/>
            <person name="Bruneel O."/>
            <person name="Chandler M."/>
            <person name="Cleiss J."/>
            <person name="Duran R."/>
            <person name="Elbaz-Poulichet F."/>
            <person name="Fonknechten N."/>
            <person name="Lauga B."/>
            <person name="Mornico D."/>
            <person name="Ortet P."/>
            <person name="Schaeffer C."/>
            <person name="Siguier P."/>
            <person name="Alexander Thil Smith A."/>
            <person name="Van Dorsselaer A."/>
            <person name="Weissenbach J."/>
            <person name="Medigue C."/>
            <person name="Le Paslier D."/>
        </authorList>
    </citation>
    <scope>NUCLEOTIDE SEQUENCE</scope>
</reference>
<dbReference type="PANTHER" id="PTHR39517">
    <property type="entry name" value="SLL0192 PROTEIN"/>
    <property type="match status" value="1"/>
</dbReference>
<evidence type="ECO:0000313" key="1">
    <source>
        <dbReference type="EMBL" id="CBI01764.1"/>
    </source>
</evidence>
<name>E6Q3K3_9ZZZZ</name>
<sequence length="384" mass="41294">MRVLLVSNGNGEAAIAQRLAVALHETIPGLSLDHLPLVGEPQSSPEATVVGPRAALPSGGLIAMFNLRNIVDDIGGGLIGLTIRQFRFLRKARGRYDLAIAVGDTFALFMTLQMRARTIFVGTAKSVNVARYGPAELRAMRKAAYVFVRDRATAEDCRARGIESVEAGNAIVDLHDRDTIVDLHLADDEELVLLLPGSRAGAYEEASVLCAAFAAARARGVRIVGALSVAPRLDARRFIERLAADGWRYEERGDRDGRAQLVRDDARILLWRGGVGGLLAHAALVLGQAGTANEAAAAAGIAVAAVDDGRTRAERWYRMRQRALLGEAMLMLPSDPNEAGERLAVLLADGERRKKMGEVGRERMGEPGAARRIAERAAACLNLR</sequence>
<organism evidence="1">
    <name type="scientific">mine drainage metagenome</name>
    <dbReference type="NCBI Taxonomy" id="410659"/>
    <lineage>
        <taxon>unclassified sequences</taxon>
        <taxon>metagenomes</taxon>
        <taxon>ecological metagenomes</taxon>
    </lineage>
</organism>
<dbReference type="AlphaFoldDB" id="E6Q3K3"/>
<dbReference type="InterPro" id="IPR019994">
    <property type="entry name" value="Lipid-A-disac_synthase-rel_put"/>
</dbReference>